<name>A0AAD6ZW96_9AGAR</name>
<evidence type="ECO:0000256" key="1">
    <source>
        <dbReference type="SAM" id="Phobius"/>
    </source>
</evidence>
<keyword evidence="1" id="KW-1133">Transmembrane helix</keyword>
<evidence type="ECO:0000313" key="3">
    <source>
        <dbReference type="Proteomes" id="UP001218218"/>
    </source>
</evidence>
<accession>A0AAD6ZW96</accession>
<organism evidence="2 3">
    <name type="scientific">Mycena albidolilacea</name>
    <dbReference type="NCBI Taxonomy" id="1033008"/>
    <lineage>
        <taxon>Eukaryota</taxon>
        <taxon>Fungi</taxon>
        <taxon>Dikarya</taxon>
        <taxon>Basidiomycota</taxon>
        <taxon>Agaricomycotina</taxon>
        <taxon>Agaricomycetes</taxon>
        <taxon>Agaricomycetidae</taxon>
        <taxon>Agaricales</taxon>
        <taxon>Marasmiineae</taxon>
        <taxon>Mycenaceae</taxon>
        <taxon>Mycena</taxon>
    </lineage>
</organism>
<comment type="caution">
    <text evidence="2">The sequence shown here is derived from an EMBL/GenBank/DDBJ whole genome shotgun (WGS) entry which is preliminary data.</text>
</comment>
<keyword evidence="3" id="KW-1185">Reference proteome</keyword>
<feature type="transmembrane region" description="Helical" evidence="1">
    <location>
        <begin position="68"/>
        <end position="91"/>
    </location>
</feature>
<evidence type="ECO:0000313" key="2">
    <source>
        <dbReference type="EMBL" id="KAJ7342842.1"/>
    </source>
</evidence>
<dbReference type="Proteomes" id="UP001218218">
    <property type="component" value="Unassembled WGS sequence"/>
</dbReference>
<dbReference type="EMBL" id="JARIHO010000024">
    <property type="protein sequence ID" value="KAJ7342842.1"/>
    <property type="molecule type" value="Genomic_DNA"/>
</dbReference>
<protein>
    <submittedName>
        <fullName evidence="2">Uncharacterized protein</fullName>
    </submittedName>
</protein>
<sequence>MPWIYTCQMPSGEIISPPFVLQNIDNGSTRTPLAPENNFCLLSASTSVQFRTSNTKYKISSKNTKFNLLHLISLATATGSLASAATIINILNYSGNAFNIDPDAGATDYSPVNAYLLIASTTNEKWIIVPGLRAAPVTGTAVQWISQISDGTGRPTVRP</sequence>
<gene>
    <name evidence="2" type="ORF">DFH08DRAFT_962880</name>
</gene>
<keyword evidence="1" id="KW-0472">Membrane</keyword>
<proteinExistence type="predicted"/>
<dbReference type="AlphaFoldDB" id="A0AAD6ZW96"/>
<reference evidence="2" key="1">
    <citation type="submission" date="2023-03" db="EMBL/GenBank/DDBJ databases">
        <title>Massive genome expansion in bonnet fungi (Mycena s.s.) driven by repeated elements and novel gene families across ecological guilds.</title>
        <authorList>
            <consortium name="Lawrence Berkeley National Laboratory"/>
            <person name="Harder C.B."/>
            <person name="Miyauchi S."/>
            <person name="Viragh M."/>
            <person name="Kuo A."/>
            <person name="Thoen E."/>
            <person name="Andreopoulos B."/>
            <person name="Lu D."/>
            <person name="Skrede I."/>
            <person name="Drula E."/>
            <person name="Henrissat B."/>
            <person name="Morin E."/>
            <person name="Kohler A."/>
            <person name="Barry K."/>
            <person name="LaButti K."/>
            <person name="Morin E."/>
            <person name="Salamov A."/>
            <person name="Lipzen A."/>
            <person name="Mereny Z."/>
            <person name="Hegedus B."/>
            <person name="Baldrian P."/>
            <person name="Stursova M."/>
            <person name="Weitz H."/>
            <person name="Taylor A."/>
            <person name="Grigoriev I.V."/>
            <person name="Nagy L.G."/>
            <person name="Martin F."/>
            <person name="Kauserud H."/>
        </authorList>
    </citation>
    <scope>NUCLEOTIDE SEQUENCE</scope>
    <source>
        <strain evidence="2">CBHHK002</strain>
    </source>
</reference>
<keyword evidence="1" id="KW-0812">Transmembrane</keyword>